<evidence type="ECO:0000313" key="3">
    <source>
        <dbReference type="Proteomes" id="UP000704762"/>
    </source>
</evidence>
<accession>A0ABS2RMY5</accession>
<dbReference type="EMBL" id="JAFBCF010000001">
    <property type="protein sequence ID" value="MBM7800361.1"/>
    <property type="molecule type" value="Genomic_DNA"/>
</dbReference>
<keyword evidence="2" id="KW-0378">Hydrolase</keyword>
<name>A0ABS2RMY5_9ACTN</name>
<dbReference type="PANTHER" id="PTHR46623:SF6">
    <property type="entry name" value="ALPHA_BETA-HYDROLASES SUPERFAMILY PROTEIN"/>
    <property type="match status" value="1"/>
</dbReference>
<sequence>MHTHLSHVVLDPGRGGSTRQVQAILVRPSDPGPWPGVVMVHEAFGLDDVLERQARRLAEAGYVVLAPDLFSAGPRLRCLVSTFRTLQAGAGPAFADLEAARQHLKADPGCTGRVGVIGFCMGGGFALLLARRGFDASSVNYGRLPEDLDAAVAGSCPIVASYGARDKGLAGAAPRLAEALRRAGVRHDVAEYPTAGHSFLNDAPNGPRVLRPLLRIAGVGPDPVAAADAWRRIEEFFAEQLGSPAES</sequence>
<gene>
    <name evidence="2" type="ORF">JOE57_003282</name>
</gene>
<protein>
    <submittedName>
        <fullName evidence="2">Carboxymethylenebutenolidase</fullName>
        <ecNumber evidence="2">3.1.1.45</ecNumber>
    </submittedName>
</protein>
<dbReference type="Proteomes" id="UP000704762">
    <property type="component" value="Unassembled WGS sequence"/>
</dbReference>
<feature type="domain" description="Dienelactone hydrolase" evidence="1">
    <location>
        <begin position="22"/>
        <end position="239"/>
    </location>
</feature>
<comment type="caution">
    <text evidence="2">The sequence shown here is derived from an EMBL/GenBank/DDBJ whole genome shotgun (WGS) entry which is preliminary data.</text>
</comment>
<dbReference type="Pfam" id="PF01738">
    <property type="entry name" value="DLH"/>
    <property type="match status" value="1"/>
</dbReference>
<dbReference type="InterPro" id="IPR029058">
    <property type="entry name" value="AB_hydrolase_fold"/>
</dbReference>
<reference evidence="2 3" key="1">
    <citation type="submission" date="2021-01" db="EMBL/GenBank/DDBJ databases">
        <title>Sequencing the genomes of 1000 actinobacteria strains.</title>
        <authorList>
            <person name="Klenk H.-P."/>
        </authorList>
    </citation>
    <scope>NUCLEOTIDE SEQUENCE [LARGE SCALE GENOMIC DNA]</scope>
    <source>
        <strain evidence="2 3">DSM 18662</strain>
    </source>
</reference>
<dbReference type="EC" id="3.1.1.45" evidence="2"/>
<dbReference type="RefSeq" id="WP_204919675.1">
    <property type="nucleotide sequence ID" value="NZ_BAAAQP010000003.1"/>
</dbReference>
<evidence type="ECO:0000259" key="1">
    <source>
        <dbReference type="Pfam" id="PF01738"/>
    </source>
</evidence>
<dbReference type="PANTHER" id="PTHR46623">
    <property type="entry name" value="CARBOXYMETHYLENEBUTENOLIDASE-RELATED"/>
    <property type="match status" value="1"/>
</dbReference>
<keyword evidence="3" id="KW-1185">Reference proteome</keyword>
<dbReference type="InterPro" id="IPR051049">
    <property type="entry name" value="Dienelactone_hydrolase-like"/>
</dbReference>
<dbReference type="InterPro" id="IPR002925">
    <property type="entry name" value="Dienelactn_hydro"/>
</dbReference>
<dbReference type="Gene3D" id="3.40.50.1820">
    <property type="entry name" value="alpha/beta hydrolase"/>
    <property type="match status" value="1"/>
</dbReference>
<evidence type="ECO:0000313" key="2">
    <source>
        <dbReference type="EMBL" id="MBM7800361.1"/>
    </source>
</evidence>
<dbReference type="SUPFAM" id="SSF53474">
    <property type="entry name" value="alpha/beta-Hydrolases"/>
    <property type="match status" value="1"/>
</dbReference>
<organism evidence="2 3">
    <name type="scientific">Microlunatus panaciterrae</name>
    <dbReference type="NCBI Taxonomy" id="400768"/>
    <lineage>
        <taxon>Bacteria</taxon>
        <taxon>Bacillati</taxon>
        <taxon>Actinomycetota</taxon>
        <taxon>Actinomycetes</taxon>
        <taxon>Propionibacteriales</taxon>
        <taxon>Propionibacteriaceae</taxon>
        <taxon>Microlunatus</taxon>
    </lineage>
</organism>
<proteinExistence type="predicted"/>
<dbReference type="GO" id="GO:0008806">
    <property type="term" value="F:carboxymethylenebutenolidase activity"/>
    <property type="evidence" value="ECO:0007669"/>
    <property type="project" value="UniProtKB-EC"/>
</dbReference>